<comment type="caution">
    <text evidence="8">The sequence shown here is derived from an EMBL/GenBank/DDBJ whole genome shotgun (WGS) entry which is preliminary data.</text>
</comment>
<evidence type="ECO:0000313" key="9">
    <source>
        <dbReference type="Proteomes" id="UP000013776"/>
    </source>
</evidence>
<evidence type="ECO:0000256" key="5">
    <source>
        <dbReference type="ARBA" id="ARBA00023002"/>
    </source>
</evidence>
<evidence type="ECO:0000256" key="4">
    <source>
        <dbReference type="ARBA" id="ARBA00022989"/>
    </source>
</evidence>
<dbReference type="InterPro" id="IPR016167">
    <property type="entry name" value="FAD-bd_PCMH_sub1"/>
</dbReference>
<dbReference type="AlphaFoldDB" id="R4XFU2"/>
<dbReference type="GO" id="GO:0050614">
    <property type="term" value="F:Delta24-sterol reductase activity"/>
    <property type="evidence" value="ECO:0007669"/>
    <property type="project" value="UniProtKB-EC"/>
</dbReference>
<proteinExistence type="predicted"/>
<keyword evidence="3" id="KW-0812">Transmembrane</keyword>
<dbReference type="VEuPathDB" id="FungiDB:TAPDE_005006"/>
<evidence type="ECO:0000313" key="8">
    <source>
        <dbReference type="EMBL" id="CCG84538.1"/>
    </source>
</evidence>
<dbReference type="SUPFAM" id="SSF56176">
    <property type="entry name" value="FAD-binding/transporter-associated domain-like"/>
    <property type="match status" value="1"/>
</dbReference>
<protein>
    <recommendedName>
        <fullName evidence="2">Delta(24)-sterol reductase</fullName>
        <ecNumber evidence="2">1.3.1.72</ecNumber>
    </recommendedName>
</protein>
<dbReference type="Pfam" id="PF01565">
    <property type="entry name" value="FAD_binding_4"/>
    <property type="match status" value="1"/>
</dbReference>
<feature type="domain" description="FAD-binding PCMH-type" evidence="7">
    <location>
        <begin position="32"/>
        <end position="205"/>
    </location>
</feature>
<dbReference type="InterPro" id="IPR016169">
    <property type="entry name" value="FAD-bd_PCMH_sub2"/>
</dbReference>
<dbReference type="InterPro" id="IPR040165">
    <property type="entry name" value="Diminuto-like"/>
</dbReference>
<dbReference type="eggNOG" id="KOG1262">
    <property type="taxonomic scope" value="Eukaryota"/>
</dbReference>
<dbReference type="Gene3D" id="3.30.465.10">
    <property type="match status" value="1"/>
</dbReference>
<gene>
    <name evidence="8" type="ORF">TAPDE_005006</name>
</gene>
<dbReference type="GO" id="GO:0008202">
    <property type="term" value="P:steroid metabolic process"/>
    <property type="evidence" value="ECO:0007669"/>
    <property type="project" value="TreeGrafter"/>
</dbReference>
<comment type="subcellular location">
    <subcellularLocation>
        <location evidence="1">Membrane</location>
        <topology evidence="1">Single-pass membrane protein</topology>
    </subcellularLocation>
</comment>
<sequence length="490" mass="54363">MSLTYKFRLVASILYELSVALVKLPGLLFSGWPLLKSTTVHEKEIAEVARQVKEAYVNKKQIVLHRKPGHGHSARSSEYKRGHYGVDVAKLDSILVIEAENQTVTVQAGVSFETLCAATLEYGLLPVVVPEFKRITVGGAIQGIGIESSSWKNGAVDEGVIEATLILGDGTIVSSEEVPDLWSHVPGSNGSLALVVAATLRLRAASKFIRVQYRLFDGLPDFLEVLEKNVCQFTRSMVLGMFAGCIATRDEGDSCGPLYQEDAFSPFFFQHIEEIVHRKLSSQDIKKVTNREYAEHMPTMQYLFRYDRGGFWGIMALGHMLSPLKFVLDRPLLTGVLNHFLTTSTLYKVAMLLSDLERESAGMLQDVDVPASKADLVVQWAMEHHIDYLWLCPVKNGSSSIFSVSGAQEWVLNIGLYGVVDGLPDANKALQRLVADCGGKTALYAHIYVTAEEFWTWYDRPTYDALRQDYHGAAFLDLFKKVGGISSQIT</sequence>
<dbReference type="GO" id="GO:0000246">
    <property type="term" value="F:Delta24(24-1) sterol reductase activity"/>
    <property type="evidence" value="ECO:0007669"/>
    <property type="project" value="TreeGrafter"/>
</dbReference>
<accession>R4XFU2</accession>
<dbReference type="InterPro" id="IPR016170">
    <property type="entry name" value="Cytok_DH_C_sf"/>
</dbReference>
<dbReference type="PANTHER" id="PTHR10801">
    <property type="entry name" value="24-DEHYDROCHOLESTEROL REDUCTASE"/>
    <property type="match status" value="1"/>
</dbReference>
<dbReference type="STRING" id="1097556.R4XFU2"/>
<dbReference type="Proteomes" id="UP000013776">
    <property type="component" value="Unassembled WGS sequence"/>
</dbReference>
<dbReference type="InterPro" id="IPR016166">
    <property type="entry name" value="FAD-bd_PCMH"/>
</dbReference>
<organism evidence="8 9">
    <name type="scientific">Taphrina deformans (strain PYCC 5710 / ATCC 11124 / CBS 356.35 / IMI 108563 / JCM 9778 / NBRC 8474)</name>
    <name type="common">Peach leaf curl fungus</name>
    <name type="synonym">Lalaria deformans</name>
    <dbReference type="NCBI Taxonomy" id="1097556"/>
    <lineage>
        <taxon>Eukaryota</taxon>
        <taxon>Fungi</taxon>
        <taxon>Dikarya</taxon>
        <taxon>Ascomycota</taxon>
        <taxon>Taphrinomycotina</taxon>
        <taxon>Taphrinomycetes</taxon>
        <taxon>Taphrinales</taxon>
        <taxon>Taphrinaceae</taxon>
        <taxon>Taphrina</taxon>
    </lineage>
</organism>
<evidence type="ECO:0000256" key="2">
    <source>
        <dbReference type="ARBA" id="ARBA00012405"/>
    </source>
</evidence>
<evidence type="ECO:0000256" key="3">
    <source>
        <dbReference type="ARBA" id="ARBA00022692"/>
    </source>
</evidence>
<dbReference type="OrthoDB" id="415825at2759"/>
<evidence type="ECO:0000259" key="7">
    <source>
        <dbReference type="PROSITE" id="PS51387"/>
    </source>
</evidence>
<dbReference type="InterPro" id="IPR006094">
    <property type="entry name" value="Oxid_FAD_bind_N"/>
</dbReference>
<dbReference type="PANTHER" id="PTHR10801:SF0">
    <property type="entry name" value="DELTA(24)-STEROL REDUCTASE"/>
    <property type="match status" value="1"/>
</dbReference>
<dbReference type="InterPro" id="IPR036318">
    <property type="entry name" value="FAD-bd_PCMH-like_sf"/>
</dbReference>
<keyword evidence="5" id="KW-0560">Oxidoreductase</keyword>
<keyword evidence="4" id="KW-1133">Transmembrane helix</keyword>
<reference evidence="8 9" key="1">
    <citation type="journal article" date="2013" name="MBio">
        <title>Genome sequencing of the plant pathogen Taphrina deformans, the causal agent of peach leaf curl.</title>
        <authorList>
            <person name="Cisse O.H."/>
            <person name="Almeida J.M.G.C.F."/>
            <person name="Fonseca A."/>
            <person name="Kumar A.A."/>
            <person name="Salojaervi J."/>
            <person name="Overmyer K."/>
            <person name="Hauser P.M."/>
            <person name="Pagni M."/>
        </authorList>
    </citation>
    <scope>NUCLEOTIDE SEQUENCE [LARGE SCALE GENOMIC DNA]</scope>
    <source>
        <strain evidence="9">PYCC 5710 / ATCC 11124 / CBS 356.35 / IMI 108563 / JCM 9778 / NBRC 8474</strain>
    </source>
</reference>
<dbReference type="Gene3D" id="3.40.462.10">
    <property type="entry name" value="FAD-linked oxidases, C-terminal domain"/>
    <property type="match status" value="1"/>
</dbReference>
<keyword evidence="9" id="KW-1185">Reference proteome</keyword>
<evidence type="ECO:0000256" key="1">
    <source>
        <dbReference type="ARBA" id="ARBA00004167"/>
    </source>
</evidence>
<evidence type="ECO:0000256" key="6">
    <source>
        <dbReference type="ARBA" id="ARBA00023136"/>
    </source>
</evidence>
<dbReference type="Gene3D" id="3.30.43.10">
    <property type="entry name" value="Uridine Diphospho-n-acetylenolpyruvylglucosamine Reductase, domain 2"/>
    <property type="match status" value="1"/>
</dbReference>
<dbReference type="EC" id="1.3.1.72" evidence="2"/>
<name>R4XFU2_TAPDE</name>
<dbReference type="GO" id="GO:0071949">
    <property type="term" value="F:FAD binding"/>
    <property type="evidence" value="ECO:0007669"/>
    <property type="project" value="InterPro"/>
</dbReference>
<dbReference type="EMBL" id="CAHR02000258">
    <property type="protein sequence ID" value="CCG84538.1"/>
    <property type="molecule type" value="Genomic_DNA"/>
</dbReference>
<keyword evidence="6" id="KW-0472">Membrane</keyword>
<dbReference type="PROSITE" id="PS51387">
    <property type="entry name" value="FAD_PCMH"/>
    <property type="match status" value="1"/>
</dbReference>
<dbReference type="GO" id="GO:0016020">
    <property type="term" value="C:membrane"/>
    <property type="evidence" value="ECO:0007669"/>
    <property type="project" value="UniProtKB-SubCell"/>
</dbReference>
<dbReference type="GO" id="GO:0005737">
    <property type="term" value="C:cytoplasm"/>
    <property type="evidence" value="ECO:0007669"/>
    <property type="project" value="TreeGrafter"/>
</dbReference>